<evidence type="ECO:0000313" key="1">
    <source>
        <dbReference type="EMBL" id="CAG8837203.1"/>
    </source>
</evidence>
<evidence type="ECO:0000313" key="2">
    <source>
        <dbReference type="Proteomes" id="UP000789920"/>
    </source>
</evidence>
<keyword evidence="2" id="KW-1185">Reference proteome</keyword>
<dbReference type="EMBL" id="CAJVQC010116923">
    <property type="protein sequence ID" value="CAG8837203.1"/>
    <property type="molecule type" value="Genomic_DNA"/>
</dbReference>
<organism evidence="1 2">
    <name type="scientific">Racocetra persica</name>
    <dbReference type="NCBI Taxonomy" id="160502"/>
    <lineage>
        <taxon>Eukaryota</taxon>
        <taxon>Fungi</taxon>
        <taxon>Fungi incertae sedis</taxon>
        <taxon>Mucoromycota</taxon>
        <taxon>Glomeromycotina</taxon>
        <taxon>Glomeromycetes</taxon>
        <taxon>Diversisporales</taxon>
        <taxon>Gigasporaceae</taxon>
        <taxon>Racocetra</taxon>
    </lineage>
</organism>
<reference evidence="1" key="1">
    <citation type="submission" date="2021-06" db="EMBL/GenBank/DDBJ databases">
        <authorList>
            <person name="Kallberg Y."/>
            <person name="Tangrot J."/>
            <person name="Rosling A."/>
        </authorList>
    </citation>
    <scope>NUCLEOTIDE SEQUENCE</scope>
    <source>
        <strain evidence="1">MA461A</strain>
    </source>
</reference>
<sequence>SCYALPYGVFGIFCWSFSFLSNVCIVFGNLPLFAPWLWRQDPYKSQSIKFAFISFLMTIGPTIYTCIRCREEWVLIVSAVGQLSPWAFKLILDAVTSKQNGFERDNFYMNCGVPLSILLSIADVN</sequence>
<comment type="caution">
    <text evidence="1">The sequence shown here is derived from an EMBL/GenBank/DDBJ whole genome shotgun (WGS) entry which is preliminary data.</text>
</comment>
<name>A0ACA9SEU1_9GLOM</name>
<gene>
    <name evidence="1" type="ORF">RPERSI_LOCUS30215</name>
</gene>
<feature type="non-terminal residue" evidence="1">
    <location>
        <position position="125"/>
    </location>
</feature>
<feature type="non-terminal residue" evidence="1">
    <location>
        <position position="1"/>
    </location>
</feature>
<proteinExistence type="predicted"/>
<accession>A0ACA9SEU1</accession>
<protein>
    <submittedName>
        <fullName evidence="1">23274_t:CDS:1</fullName>
    </submittedName>
</protein>
<dbReference type="Proteomes" id="UP000789920">
    <property type="component" value="Unassembled WGS sequence"/>
</dbReference>